<protein>
    <recommendedName>
        <fullName evidence="3">DOD-type homing endonuclease domain-containing protein</fullName>
    </recommendedName>
</protein>
<evidence type="ECO:0008006" key="3">
    <source>
        <dbReference type="Google" id="ProtNLM"/>
    </source>
</evidence>
<proteinExistence type="predicted"/>
<dbReference type="HOGENOM" id="CLU_1840656_0_0_2"/>
<reference evidence="1 2" key="1">
    <citation type="journal article" date="2012" name="Stand. Genomic Sci.">
        <title>Complete genome sequence of Pyrobaculum oguniense.</title>
        <authorList>
            <person name="Bernick D.L."/>
            <person name="Karplus K."/>
            <person name="Lui L.M."/>
            <person name="Coker J.K."/>
            <person name="Murphy J.N."/>
            <person name="Chan P.P."/>
            <person name="Cozen A.E."/>
            <person name="Lowe T.M."/>
        </authorList>
    </citation>
    <scope>NUCLEOTIDE SEQUENCE [LARGE SCALE GENOMIC DNA]</scope>
    <source>
        <strain evidence="1 2">TE7</strain>
    </source>
</reference>
<dbReference type="EMBL" id="CP003316">
    <property type="protein sequence ID" value="AFA38685.1"/>
    <property type="molecule type" value="Genomic_DNA"/>
</dbReference>
<dbReference type="KEGG" id="pog:Pogu_0658"/>
<dbReference type="STRING" id="698757.Pogu_0658"/>
<keyword evidence="2" id="KW-1185">Reference proteome</keyword>
<organism evidence="1 2">
    <name type="scientific">Pyrobaculum oguniense (strain DSM 13380 / JCM 10595 / TE7)</name>
    <dbReference type="NCBI Taxonomy" id="698757"/>
    <lineage>
        <taxon>Archaea</taxon>
        <taxon>Thermoproteota</taxon>
        <taxon>Thermoprotei</taxon>
        <taxon>Thermoproteales</taxon>
        <taxon>Thermoproteaceae</taxon>
        <taxon>Pyrobaculum</taxon>
    </lineage>
</organism>
<evidence type="ECO:0000313" key="1">
    <source>
        <dbReference type="EMBL" id="AFA38685.1"/>
    </source>
</evidence>
<dbReference type="Proteomes" id="UP000009062">
    <property type="component" value="Chromosome"/>
</dbReference>
<evidence type="ECO:0000313" key="2">
    <source>
        <dbReference type="Proteomes" id="UP000009062"/>
    </source>
</evidence>
<dbReference type="AlphaFoldDB" id="H6Q7E1"/>
<dbReference type="eggNOG" id="arCOG05594">
    <property type="taxonomic scope" value="Archaea"/>
</dbReference>
<name>H6Q7E1_PYROT</name>
<gene>
    <name evidence="1" type="ordered locus">Pogu_0658</name>
</gene>
<sequence length="156" mass="17529">MSSPSASRLVKAYLAGVGINGCEVHNVKSYLRQWLHGLGYVEGSKAVIPASYCRYRPTTVWEHLYFIKGAFETYGEFFMGDPHGGHPIVVFETGSKKLAKSLRLIGVTPLVTTDEARRRRFVVIYDRRDVKLFVKMVKPVVDDPHVAVALGLCKRM</sequence>
<accession>H6Q7E1</accession>